<dbReference type="OrthoDB" id="8740039at2"/>
<evidence type="ECO:0000256" key="3">
    <source>
        <dbReference type="SAM" id="Phobius"/>
    </source>
</evidence>
<name>A0A2S2DJ63_9BURK</name>
<feature type="transmembrane region" description="Helical" evidence="3">
    <location>
        <begin position="274"/>
        <end position="293"/>
    </location>
</feature>
<organism evidence="4 5">
    <name type="scientific">Massilia oculi</name>
    <dbReference type="NCBI Taxonomy" id="945844"/>
    <lineage>
        <taxon>Bacteria</taxon>
        <taxon>Pseudomonadati</taxon>
        <taxon>Pseudomonadota</taxon>
        <taxon>Betaproteobacteria</taxon>
        <taxon>Burkholderiales</taxon>
        <taxon>Oxalobacteraceae</taxon>
        <taxon>Telluria group</taxon>
        <taxon>Massilia</taxon>
    </lineage>
</organism>
<gene>
    <name evidence="4" type="ORF">DIR46_13880</name>
</gene>
<evidence type="ECO:0000313" key="4">
    <source>
        <dbReference type="EMBL" id="AWL05415.1"/>
    </source>
</evidence>
<comment type="similarity">
    <text evidence="1">Belongs to the sodium:galactoside symporter (TC 2.A.2) family.</text>
</comment>
<feature type="transmembrane region" description="Helical" evidence="3">
    <location>
        <begin position="325"/>
        <end position="345"/>
    </location>
</feature>
<dbReference type="AlphaFoldDB" id="A0A2S2DJ63"/>
<feature type="transmembrane region" description="Helical" evidence="3">
    <location>
        <begin position="28"/>
        <end position="47"/>
    </location>
</feature>
<feature type="transmembrane region" description="Helical" evidence="3">
    <location>
        <begin position="235"/>
        <end position="254"/>
    </location>
</feature>
<evidence type="ECO:0000313" key="5">
    <source>
        <dbReference type="Proteomes" id="UP000245820"/>
    </source>
</evidence>
<dbReference type="GO" id="GO:0005886">
    <property type="term" value="C:plasma membrane"/>
    <property type="evidence" value="ECO:0007669"/>
    <property type="project" value="TreeGrafter"/>
</dbReference>
<feature type="transmembrane region" description="Helical" evidence="3">
    <location>
        <begin position="154"/>
        <end position="175"/>
    </location>
</feature>
<protein>
    <submittedName>
        <fullName evidence="4">Sugar:proton symporter</fullName>
    </submittedName>
</protein>
<dbReference type="PANTHER" id="PTHR11328:SF24">
    <property type="entry name" value="MAJOR FACILITATOR SUPERFAMILY (MFS) PROFILE DOMAIN-CONTAINING PROTEIN"/>
    <property type="match status" value="1"/>
</dbReference>
<dbReference type="Gene3D" id="1.20.1250.20">
    <property type="entry name" value="MFS general substrate transporter like domains"/>
    <property type="match status" value="1"/>
</dbReference>
<feature type="transmembrane region" description="Helical" evidence="3">
    <location>
        <begin position="113"/>
        <end position="133"/>
    </location>
</feature>
<dbReference type="GO" id="GO:0008643">
    <property type="term" value="P:carbohydrate transport"/>
    <property type="evidence" value="ECO:0007669"/>
    <property type="project" value="InterPro"/>
</dbReference>
<accession>A0A2S2DJ63</accession>
<reference evidence="4 5" key="1">
    <citation type="submission" date="2018-05" db="EMBL/GenBank/DDBJ databases">
        <title>Complete genome sequence of Massilia oculi sp. nov. CCUG 43427T (=DSM 26321T), the type strain of M. oculi, and comparison with genome sequences of other Massilia strains.</title>
        <authorList>
            <person name="Zhu B."/>
        </authorList>
    </citation>
    <scope>NUCLEOTIDE SEQUENCE [LARGE SCALE GENOMIC DNA]</scope>
    <source>
        <strain evidence="4 5">CCUG 43427</strain>
    </source>
</reference>
<feature type="transmembrane region" description="Helical" evidence="3">
    <location>
        <begin position="411"/>
        <end position="433"/>
    </location>
</feature>
<keyword evidence="5" id="KW-1185">Reference proteome</keyword>
<feature type="region of interest" description="Disordered" evidence="2">
    <location>
        <begin position="474"/>
        <end position="495"/>
    </location>
</feature>
<dbReference type="Proteomes" id="UP000245820">
    <property type="component" value="Chromosome"/>
</dbReference>
<dbReference type="KEGG" id="mtim:DIR46_13880"/>
<dbReference type="RefSeq" id="WP_109345753.1">
    <property type="nucleotide sequence ID" value="NZ_CP029343.1"/>
</dbReference>
<dbReference type="PANTHER" id="PTHR11328">
    <property type="entry name" value="MAJOR FACILITATOR SUPERFAMILY DOMAIN-CONTAINING PROTEIN"/>
    <property type="match status" value="1"/>
</dbReference>
<dbReference type="InterPro" id="IPR036259">
    <property type="entry name" value="MFS_trans_sf"/>
</dbReference>
<feature type="transmembrane region" description="Helical" evidence="3">
    <location>
        <begin position="300"/>
        <end position="319"/>
    </location>
</feature>
<keyword evidence="3" id="KW-1133">Transmembrane helix</keyword>
<keyword evidence="3" id="KW-0472">Membrane</keyword>
<evidence type="ECO:0000256" key="2">
    <source>
        <dbReference type="SAM" id="MobiDB-lite"/>
    </source>
</evidence>
<dbReference type="Pfam" id="PF13347">
    <property type="entry name" value="MFS_2"/>
    <property type="match status" value="1"/>
</dbReference>
<dbReference type="InterPro" id="IPR039672">
    <property type="entry name" value="MFS_2"/>
</dbReference>
<feature type="transmembrane region" description="Helical" evidence="3">
    <location>
        <begin position="88"/>
        <end position="107"/>
    </location>
</feature>
<evidence type="ECO:0000256" key="1">
    <source>
        <dbReference type="ARBA" id="ARBA00009617"/>
    </source>
</evidence>
<dbReference type="EMBL" id="CP029343">
    <property type="protein sequence ID" value="AWL05415.1"/>
    <property type="molecule type" value="Genomic_DNA"/>
</dbReference>
<proteinExistence type="inferred from homology"/>
<sequence length="495" mass="52255">MPDFRACAAQLNDDRHVVGYASGNFGKAIFLGSIDVTLLFLLTDVIGMPAREVSLLMLIVFLGDLAFDIGAGMLAAHADRRGIGYPRLIALCVLPCACAFGALYALPLLQVKHFALIAILLLLLRATYALIDVPHNSLLARVTTDSHARGRASGYRTLFSATASIVVATVIAPSMNVAQGQATPVRMAWLGVGAGVLFCATLLMAAWSSRTADQVRGPAPRPAAAFGWWPKPDRLFGAIAVVAMVTGFAIPMFAKTLLYLCTYVLDDAGFAGRVLLTLALSGIAGATLWIALVRRHDKTTLLALSHGVAATGIVLFACAGEQRALLLACAALAGIGLAGVGMLPWGILADIVDFSEFRYRERRETVAFAAILVLLKAGGAAALATIGWTLGQLGYVPGAVQTPAVILALKVLAFGAPVLGSFIAILVLLRLDIGHTMHARVRRVNGLRRLARAGQAMQAAQHGRASCFSMNTDARSTPQRCGYNSLRSDTKPARS</sequence>
<feature type="transmembrane region" description="Helical" evidence="3">
    <location>
        <begin position="187"/>
        <end position="207"/>
    </location>
</feature>
<keyword evidence="3" id="KW-0812">Transmembrane</keyword>
<feature type="transmembrane region" description="Helical" evidence="3">
    <location>
        <begin position="53"/>
        <end position="76"/>
    </location>
</feature>
<dbReference type="GO" id="GO:0015293">
    <property type="term" value="F:symporter activity"/>
    <property type="evidence" value="ECO:0007669"/>
    <property type="project" value="InterPro"/>
</dbReference>
<feature type="transmembrane region" description="Helical" evidence="3">
    <location>
        <begin position="366"/>
        <end position="391"/>
    </location>
</feature>
<dbReference type="SUPFAM" id="SSF103473">
    <property type="entry name" value="MFS general substrate transporter"/>
    <property type="match status" value="1"/>
</dbReference>